<feature type="domain" description="DEAD/DEAH-box helicase" evidence="1">
    <location>
        <begin position="75"/>
        <end position="142"/>
    </location>
</feature>
<dbReference type="InterPro" id="IPR011545">
    <property type="entry name" value="DEAD/DEAH_box_helicase_dom"/>
</dbReference>
<reference evidence="2 3" key="1">
    <citation type="submission" date="2019-01" db="EMBL/GenBank/DDBJ databases">
        <title>Draft genome sequence of Psathyrella aberdarensis IHI B618.</title>
        <authorList>
            <person name="Buettner E."/>
            <person name="Kellner H."/>
        </authorList>
    </citation>
    <scope>NUCLEOTIDE SEQUENCE [LARGE SCALE GENOMIC DNA]</scope>
    <source>
        <strain evidence="2 3">IHI B618</strain>
    </source>
</reference>
<dbReference type="InterPro" id="IPR027417">
    <property type="entry name" value="P-loop_NTPase"/>
</dbReference>
<dbReference type="GO" id="GO:0005524">
    <property type="term" value="F:ATP binding"/>
    <property type="evidence" value="ECO:0007669"/>
    <property type="project" value="InterPro"/>
</dbReference>
<keyword evidence="3" id="KW-1185">Reference proteome</keyword>
<dbReference type="GO" id="GO:0003676">
    <property type="term" value="F:nucleic acid binding"/>
    <property type="evidence" value="ECO:0007669"/>
    <property type="project" value="InterPro"/>
</dbReference>
<proteinExistence type="predicted"/>
<protein>
    <recommendedName>
        <fullName evidence="1">DEAD/DEAH-box helicase domain-containing protein</fullName>
    </recommendedName>
</protein>
<name>A0A4Q2D9U0_9AGAR</name>
<sequence length="170" mass="18733">MTSLDGLPREKALELVRKAKLADLTRWIATIPAEKMPADFLDTLGDDVTEEPFCLRLCLLVWIASEQTQVPKGLQLKAALAFLHQKDSLLCAGTGFGKTMMIVMAVLMNKPEDESLVIAISPLKRLQTSQRDSFLRYGIEAMAINEDTMATISDFDWKASGILTTPSADS</sequence>
<dbReference type="EMBL" id="SDEE01000603">
    <property type="protein sequence ID" value="RXW15075.1"/>
    <property type="molecule type" value="Genomic_DNA"/>
</dbReference>
<organism evidence="2 3">
    <name type="scientific">Candolleomyces aberdarensis</name>
    <dbReference type="NCBI Taxonomy" id="2316362"/>
    <lineage>
        <taxon>Eukaryota</taxon>
        <taxon>Fungi</taxon>
        <taxon>Dikarya</taxon>
        <taxon>Basidiomycota</taxon>
        <taxon>Agaricomycotina</taxon>
        <taxon>Agaricomycetes</taxon>
        <taxon>Agaricomycetidae</taxon>
        <taxon>Agaricales</taxon>
        <taxon>Agaricineae</taxon>
        <taxon>Psathyrellaceae</taxon>
        <taxon>Candolleomyces</taxon>
    </lineage>
</organism>
<evidence type="ECO:0000313" key="2">
    <source>
        <dbReference type="EMBL" id="RXW15075.1"/>
    </source>
</evidence>
<gene>
    <name evidence="2" type="ORF">EST38_g10783</name>
</gene>
<dbReference type="OrthoDB" id="10261556at2759"/>
<dbReference type="Gene3D" id="3.40.50.300">
    <property type="entry name" value="P-loop containing nucleotide triphosphate hydrolases"/>
    <property type="match status" value="1"/>
</dbReference>
<dbReference type="Proteomes" id="UP000290288">
    <property type="component" value="Unassembled WGS sequence"/>
</dbReference>
<comment type="caution">
    <text evidence="2">The sequence shown here is derived from an EMBL/GenBank/DDBJ whole genome shotgun (WGS) entry which is preliminary data.</text>
</comment>
<dbReference type="AlphaFoldDB" id="A0A4Q2D9U0"/>
<accession>A0A4Q2D9U0</accession>
<dbReference type="STRING" id="2316362.A0A4Q2D9U0"/>
<dbReference type="SUPFAM" id="SSF52540">
    <property type="entry name" value="P-loop containing nucleoside triphosphate hydrolases"/>
    <property type="match status" value="1"/>
</dbReference>
<dbReference type="Pfam" id="PF00270">
    <property type="entry name" value="DEAD"/>
    <property type="match status" value="1"/>
</dbReference>
<evidence type="ECO:0000313" key="3">
    <source>
        <dbReference type="Proteomes" id="UP000290288"/>
    </source>
</evidence>
<evidence type="ECO:0000259" key="1">
    <source>
        <dbReference type="Pfam" id="PF00270"/>
    </source>
</evidence>